<feature type="domain" description="Fucolectin tachylectin-4 pentraxin-1" evidence="9">
    <location>
        <begin position="144"/>
        <end position="250"/>
    </location>
</feature>
<dbReference type="SUPFAM" id="SSF49785">
    <property type="entry name" value="Galactose-binding domain-like"/>
    <property type="match status" value="1"/>
</dbReference>
<dbReference type="PANTHER" id="PTHR45713:SF6">
    <property type="entry name" value="F5_8 TYPE C DOMAIN-CONTAINING PROTEIN"/>
    <property type="match status" value="1"/>
</dbReference>
<evidence type="ECO:0000256" key="1">
    <source>
        <dbReference type="ARBA" id="ARBA00002219"/>
    </source>
</evidence>
<evidence type="ECO:0000256" key="8">
    <source>
        <dbReference type="SAM" id="MobiDB-lite"/>
    </source>
</evidence>
<evidence type="ECO:0000313" key="11">
    <source>
        <dbReference type="Proteomes" id="UP001530400"/>
    </source>
</evidence>
<keyword evidence="4" id="KW-0479">Metal-binding</keyword>
<comment type="function">
    <text evidence="1">Acts as a defensive agent. Recognizes blood group fucosylated oligosaccharides including A, B, H and Lewis B-type antigens. Does not recognize Lewis A antigen and has low affinity for monovalent haptens.</text>
</comment>
<dbReference type="Pfam" id="PF22633">
    <property type="entry name" value="F5_F8_type_C_2"/>
    <property type="match status" value="1"/>
</dbReference>
<evidence type="ECO:0000256" key="7">
    <source>
        <dbReference type="ARBA" id="ARBA00023157"/>
    </source>
</evidence>
<evidence type="ECO:0000256" key="2">
    <source>
        <dbReference type="ARBA" id="ARBA00010147"/>
    </source>
</evidence>
<reference evidence="10 11" key="1">
    <citation type="submission" date="2024-10" db="EMBL/GenBank/DDBJ databases">
        <title>Updated reference genomes for cyclostephanoid diatoms.</title>
        <authorList>
            <person name="Roberts W.R."/>
            <person name="Alverson A.J."/>
        </authorList>
    </citation>
    <scope>NUCLEOTIDE SEQUENCE [LARGE SCALE GENOMIC DNA]</scope>
    <source>
        <strain evidence="10 11">AJA010-31</strain>
    </source>
</reference>
<keyword evidence="7" id="KW-1015">Disulfide bond</keyword>
<evidence type="ECO:0000256" key="4">
    <source>
        <dbReference type="ARBA" id="ARBA00022723"/>
    </source>
</evidence>
<dbReference type="PANTHER" id="PTHR45713">
    <property type="entry name" value="FTP DOMAIN-CONTAINING PROTEIN"/>
    <property type="match status" value="1"/>
</dbReference>
<keyword evidence="11" id="KW-1185">Reference proteome</keyword>
<comment type="subunit">
    <text evidence="3">Homotrimer.</text>
</comment>
<protein>
    <recommendedName>
        <fullName evidence="9">Fucolectin tachylectin-4 pentraxin-1 domain-containing protein</fullName>
    </recommendedName>
</protein>
<dbReference type="InterPro" id="IPR008979">
    <property type="entry name" value="Galactose-bd-like_sf"/>
</dbReference>
<dbReference type="GO" id="GO:0010185">
    <property type="term" value="P:regulation of cellular defense response"/>
    <property type="evidence" value="ECO:0007669"/>
    <property type="project" value="UniProtKB-ARBA"/>
</dbReference>
<evidence type="ECO:0000256" key="5">
    <source>
        <dbReference type="ARBA" id="ARBA00022734"/>
    </source>
</evidence>
<dbReference type="GO" id="GO:0001868">
    <property type="term" value="P:regulation of complement activation, lectin pathway"/>
    <property type="evidence" value="ECO:0007669"/>
    <property type="project" value="UniProtKB-ARBA"/>
</dbReference>
<evidence type="ECO:0000256" key="6">
    <source>
        <dbReference type="ARBA" id="ARBA00022837"/>
    </source>
</evidence>
<keyword evidence="6" id="KW-0106">Calcium</keyword>
<keyword evidence="5" id="KW-0430">Lectin</keyword>
<dbReference type="GO" id="GO:0042806">
    <property type="term" value="F:fucose binding"/>
    <property type="evidence" value="ECO:0007669"/>
    <property type="project" value="UniProtKB-ARBA"/>
</dbReference>
<evidence type="ECO:0000313" key="10">
    <source>
        <dbReference type="EMBL" id="KAL3782676.1"/>
    </source>
</evidence>
<dbReference type="InterPro" id="IPR006585">
    <property type="entry name" value="FTP1"/>
</dbReference>
<proteinExistence type="inferred from homology"/>
<dbReference type="InterPro" id="IPR051941">
    <property type="entry name" value="BG_Antigen-Binding_Lectin"/>
</dbReference>
<evidence type="ECO:0000259" key="9">
    <source>
        <dbReference type="SMART" id="SM00607"/>
    </source>
</evidence>
<dbReference type="SMART" id="SM00607">
    <property type="entry name" value="FTP"/>
    <property type="match status" value="1"/>
</dbReference>
<dbReference type="Gene3D" id="2.60.120.260">
    <property type="entry name" value="Galactose-binding domain-like"/>
    <property type="match status" value="1"/>
</dbReference>
<dbReference type="GO" id="GO:0046872">
    <property type="term" value="F:metal ion binding"/>
    <property type="evidence" value="ECO:0007669"/>
    <property type="project" value="UniProtKB-KW"/>
</dbReference>
<name>A0ABD3P5J7_9STRA</name>
<accession>A0ABD3P5J7</accession>
<feature type="region of interest" description="Disordered" evidence="8">
    <location>
        <begin position="1"/>
        <end position="35"/>
    </location>
</feature>
<dbReference type="Proteomes" id="UP001530400">
    <property type="component" value="Unassembled WGS sequence"/>
</dbReference>
<gene>
    <name evidence="10" type="ORF">ACHAWO_002601</name>
</gene>
<organism evidence="10 11">
    <name type="scientific">Cyclotella atomus</name>
    <dbReference type="NCBI Taxonomy" id="382360"/>
    <lineage>
        <taxon>Eukaryota</taxon>
        <taxon>Sar</taxon>
        <taxon>Stramenopiles</taxon>
        <taxon>Ochrophyta</taxon>
        <taxon>Bacillariophyta</taxon>
        <taxon>Coscinodiscophyceae</taxon>
        <taxon>Thalassiosirophycidae</taxon>
        <taxon>Stephanodiscales</taxon>
        <taxon>Stephanodiscaceae</taxon>
        <taxon>Cyclotella</taxon>
    </lineage>
</organism>
<dbReference type="AlphaFoldDB" id="A0ABD3P5J7"/>
<dbReference type="EMBL" id="JALLPJ020000798">
    <property type="protein sequence ID" value="KAL3782676.1"/>
    <property type="molecule type" value="Genomic_DNA"/>
</dbReference>
<comment type="caution">
    <text evidence="10">The sequence shown here is derived from an EMBL/GenBank/DDBJ whole genome shotgun (WGS) entry which is preliminary data.</text>
</comment>
<comment type="similarity">
    <text evidence="2">Belongs to the fucolectin family.</text>
</comment>
<evidence type="ECO:0000256" key="3">
    <source>
        <dbReference type="ARBA" id="ARBA00011233"/>
    </source>
</evidence>
<sequence>MKGLSKPSSRIEDNMNLSAMKPYRDDPESARSNFGVSLRRTAENSPVMEFEMHPKVNMQPKTSSAIICTIKGHQIKLLWIVFVLMVGGYAISRYEPSNKVQQGLAAPSTTDPSCYPAEAKSVKIETADAQLLNIFEVKAFSSDDVNIALTGDASQSSTLNSGTPASNAIDGSDTTVAHTANGDPNPWWQVDFASSSSLKSVEIKNRHCAGAPVCLCRLSGATVSVTNELGEVIDTKILGNTCEVSDISLDLSTCSESP</sequence>